<feature type="compositionally biased region" description="Acidic residues" evidence="1">
    <location>
        <begin position="47"/>
        <end position="62"/>
    </location>
</feature>
<feature type="compositionally biased region" description="Pro residues" evidence="1">
    <location>
        <begin position="333"/>
        <end position="343"/>
    </location>
</feature>
<organism evidence="2">
    <name type="scientific">Ananas comosus var. bracteatus</name>
    <name type="common">red pineapple</name>
    <dbReference type="NCBI Taxonomy" id="296719"/>
    <lineage>
        <taxon>Eukaryota</taxon>
        <taxon>Viridiplantae</taxon>
        <taxon>Streptophyta</taxon>
        <taxon>Embryophyta</taxon>
        <taxon>Tracheophyta</taxon>
        <taxon>Spermatophyta</taxon>
        <taxon>Magnoliopsida</taxon>
        <taxon>Liliopsida</taxon>
        <taxon>Poales</taxon>
        <taxon>Bromeliaceae</taxon>
        <taxon>Bromelioideae</taxon>
        <taxon>Ananas</taxon>
    </lineage>
</organism>
<proteinExistence type="predicted"/>
<accession>A0A6V7NSG7</accession>
<name>A0A6V7NSG7_ANACO</name>
<feature type="compositionally biased region" description="Basic and acidic residues" evidence="1">
    <location>
        <begin position="1"/>
        <end position="12"/>
    </location>
</feature>
<reference evidence="2" key="1">
    <citation type="submission" date="2020-07" db="EMBL/GenBank/DDBJ databases">
        <authorList>
            <person name="Lin J."/>
        </authorList>
    </citation>
    <scope>NUCLEOTIDE SEQUENCE</scope>
</reference>
<evidence type="ECO:0000313" key="2">
    <source>
        <dbReference type="EMBL" id="CAD1821550.1"/>
    </source>
</evidence>
<sequence>MVHLERWERTEEGGAEAPPPPAPPRDDQGGEEAQAEGGYDGGGANPVDEDMEDALGELEEADPASPTRRSSEVTTTRNGPTVALQLGSTARRRSAAGRRIWVLLRRGGSGIEALAARETRTIGGSRSSEFCMSSEGRKRGSPLVCSTPSSSLPVRHLLLQQGSPREEGNSSLEGGGPEAIKILSQTSSFKSRWVTSVTWSTPNSLTFQVASNGRNLGEAAALGPGPHSVGYFVLALGPGPYSGLRLDPSLDFQLWAAPSWRSWWRARPNPVPSRCASPAHSHSCDLGLGLLADLRPSPFLLWPRAGASSSIHVRAPPPSSELGPGPSLSFAPDTPPYLGPRPGPTGRLGPELPLRLKPPGLGLAQLAPGLDGVCEAISDLGLAQHSPGRAEPGRGHLWRGQLLLLDHPSINRRGNLGY</sequence>
<feature type="compositionally biased region" description="Low complexity" evidence="1">
    <location>
        <begin position="320"/>
        <end position="329"/>
    </location>
</feature>
<dbReference type="AlphaFoldDB" id="A0A6V7NSG7"/>
<feature type="region of interest" description="Disordered" evidence="1">
    <location>
        <begin position="126"/>
        <end position="148"/>
    </location>
</feature>
<gene>
    <name evidence="2" type="ORF">CB5_LOCUS4761</name>
</gene>
<evidence type="ECO:0000256" key="1">
    <source>
        <dbReference type="SAM" id="MobiDB-lite"/>
    </source>
</evidence>
<protein>
    <submittedName>
        <fullName evidence="2">Uncharacterized protein</fullName>
    </submittedName>
</protein>
<feature type="region of interest" description="Disordered" evidence="1">
    <location>
        <begin position="312"/>
        <end position="352"/>
    </location>
</feature>
<feature type="region of interest" description="Disordered" evidence="1">
    <location>
        <begin position="1"/>
        <end position="90"/>
    </location>
</feature>
<dbReference type="EMBL" id="LR862141">
    <property type="protein sequence ID" value="CAD1821550.1"/>
    <property type="molecule type" value="Genomic_DNA"/>
</dbReference>